<feature type="region of interest" description="Disordered" evidence="1">
    <location>
        <begin position="88"/>
        <end position="109"/>
    </location>
</feature>
<name>A0A0C9S3P7_AMBAM</name>
<sequence>MISHRVFSSTVLVVVLLHAAAVCLTLPHKEEEKELFIGTDYYLASCGATCTPRGRQCSRGCSCVVFGNAQNGSCYKVNETDISDWDSLSELPNNLEDYTPRTPTNSGRE</sequence>
<protein>
    <submittedName>
        <fullName evidence="3">Putative evasin</fullName>
    </submittedName>
</protein>
<reference evidence="3" key="1">
    <citation type="journal article" date="2015" name="PLoS ONE">
        <title>An Insight into the Sialome of the Lone Star Tick, Amblyomma americanum, with a Glimpse on Its Time Dependent Gene Expression.</title>
        <authorList>
            <person name="Karim S."/>
            <person name="Ribeiro J.M."/>
        </authorList>
    </citation>
    <scope>NUCLEOTIDE SEQUENCE</scope>
    <source>
        <tissue evidence="3">Salivary gland</tissue>
    </source>
</reference>
<keyword evidence="2" id="KW-0732">Signal</keyword>
<dbReference type="AlphaFoldDB" id="A0A0C9S3P7"/>
<organism evidence="3">
    <name type="scientific">Amblyomma americanum</name>
    <name type="common">Lone star tick</name>
    <dbReference type="NCBI Taxonomy" id="6943"/>
    <lineage>
        <taxon>Eukaryota</taxon>
        <taxon>Metazoa</taxon>
        <taxon>Ecdysozoa</taxon>
        <taxon>Arthropoda</taxon>
        <taxon>Chelicerata</taxon>
        <taxon>Arachnida</taxon>
        <taxon>Acari</taxon>
        <taxon>Parasitiformes</taxon>
        <taxon>Ixodida</taxon>
        <taxon>Ixodoidea</taxon>
        <taxon>Ixodidae</taxon>
        <taxon>Amblyomminae</taxon>
        <taxon>Amblyomma</taxon>
    </lineage>
</organism>
<feature type="chain" id="PRO_5002212747" evidence="2">
    <location>
        <begin position="26"/>
        <end position="109"/>
    </location>
</feature>
<accession>A0A0C9S3P7</accession>
<feature type="signal peptide" evidence="2">
    <location>
        <begin position="1"/>
        <end position="25"/>
    </location>
</feature>
<dbReference type="EMBL" id="GBZX01000936">
    <property type="protein sequence ID" value="JAG91804.1"/>
    <property type="molecule type" value="mRNA"/>
</dbReference>
<evidence type="ECO:0000256" key="1">
    <source>
        <dbReference type="SAM" id="MobiDB-lite"/>
    </source>
</evidence>
<evidence type="ECO:0000313" key="3">
    <source>
        <dbReference type="EMBL" id="JAG91804.1"/>
    </source>
</evidence>
<evidence type="ECO:0000256" key="2">
    <source>
        <dbReference type="SAM" id="SignalP"/>
    </source>
</evidence>
<proteinExistence type="evidence at transcript level"/>